<feature type="region of interest" description="Disordered" evidence="1">
    <location>
        <begin position="1"/>
        <end position="25"/>
    </location>
</feature>
<protein>
    <submittedName>
        <fullName evidence="3">Uncharacterized protein</fullName>
    </submittedName>
</protein>
<dbReference type="RefSeq" id="WP_154730856.1">
    <property type="nucleotide sequence ID" value="NZ_SZYE01000209.1"/>
</dbReference>
<reference evidence="3 4" key="1">
    <citation type="submission" date="2019-05" db="EMBL/GenBank/DDBJ databases">
        <title>Genome sequence of Cellulomonas hominis strain CS1.</title>
        <authorList>
            <person name="Belmont J."/>
            <person name="Maclea K.S."/>
        </authorList>
    </citation>
    <scope>NUCLEOTIDE SEQUENCE [LARGE SCALE GENOMIC DNA]</scope>
    <source>
        <strain evidence="3 4">CS1</strain>
    </source>
</reference>
<feature type="compositionally biased region" description="Basic and acidic residues" evidence="1">
    <location>
        <begin position="1"/>
        <end position="19"/>
    </location>
</feature>
<organism evidence="3 4">
    <name type="scientific">Cellulomonas hominis</name>
    <dbReference type="NCBI Taxonomy" id="156981"/>
    <lineage>
        <taxon>Bacteria</taxon>
        <taxon>Bacillati</taxon>
        <taxon>Actinomycetota</taxon>
        <taxon>Actinomycetes</taxon>
        <taxon>Micrococcales</taxon>
        <taxon>Cellulomonadaceae</taxon>
        <taxon>Cellulomonas</taxon>
    </lineage>
</organism>
<dbReference type="Proteomes" id="UP000308121">
    <property type="component" value="Unassembled WGS sequence"/>
</dbReference>
<evidence type="ECO:0000313" key="4">
    <source>
        <dbReference type="Proteomes" id="UP000308121"/>
    </source>
</evidence>
<proteinExistence type="predicted"/>
<evidence type="ECO:0000256" key="1">
    <source>
        <dbReference type="SAM" id="MobiDB-lite"/>
    </source>
</evidence>
<keyword evidence="2" id="KW-0812">Transmembrane</keyword>
<gene>
    <name evidence="3" type="ORF">FA014_17200</name>
</gene>
<name>A0A7Z8NNX0_9CELL</name>
<sequence length="80" mass="8855">MSDRSTTDDDYLERVRASEEQPPPPPPARVLLFLFCFVLFVGGLYLMGLAVDTAEIWLFTVGILCSGGAFFLGLNRARTL</sequence>
<evidence type="ECO:0000256" key="2">
    <source>
        <dbReference type="SAM" id="Phobius"/>
    </source>
</evidence>
<feature type="transmembrane region" description="Helical" evidence="2">
    <location>
        <begin position="56"/>
        <end position="74"/>
    </location>
</feature>
<dbReference type="AlphaFoldDB" id="A0A7Z8NNX0"/>
<comment type="caution">
    <text evidence="3">The sequence shown here is derived from an EMBL/GenBank/DDBJ whole genome shotgun (WGS) entry which is preliminary data.</text>
</comment>
<keyword evidence="2" id="KW-1133">Transmembrane helix</keyword>
<keyword evidence="2" id="KW-0472">Membrane</keyword>
<evidence type="ECO:0000313" key="3">
    <source>
        <dbReference type="EMBL" id="TKR22294.1"/>
    </source>
</evidence>
<feature type="transmembrane region" description="Helical" evidence="2">
    <location>
        <begin position="30"/>
        <end position="50"/>
    </location>
</feature>
<dbReference type="EMBL" id="SZYE01000209">
    <property type="protein sequence ID" value="TKR22294.1"/>
    <property type="molecule type" value="Genomic_DNA"/>
</dbReference>
<accession>A0A7Z8NNX0</accession>
<dbReference type="OrthoDB" id="5148108at2"/>